<dbReference type="AlphaFoldDB" id="A0A143BQW6"/>
<dbReference type="STRING" id="1379270.GEMMAAP_19375"/>
<reference evidence="1 2" key="1">
    <citation type="journal article" date="2014" name="Proc. Natl. Acad. Sci. U.S.A.">
        <title>Functional type 2 photosynthetic reaction centers found in the rare bacterial phylum Gemmatimonadetes.</title>
        <authorList>
            <person name="Zeng Y."/>
            <person name="Feng F."/>
            <person name="Medova H."/>
            <person name="Dean J."/>
            <person name="Koblizek M."/>
        </authorList>
    </citation>
    <scope>NUCLEOTIDE SEQUENCE [LARGE SCALE GENOMIC DNA]</scope>
    <source>
        <strain evidence="1 2">AP64</strain>
    </source>
</reference>
<dbReference type="Pfam" id="PF06953">
    <property type="entry name" value="ArsD"/>
    <property type="match status" value="1"/>
</dbReference>
<gene>
    <name evidence="1" type="ORF">GEMMAAP_19375</name>
</gene>
<name>A0A143BQW6_9BACT</name>
<evidence type="ECO:0000313" key="2">
    <source>
        <dbReference type="Proteomes" id="UP000076404"/>
    </source>
</evidence>
<keyword evidence="2" id="KW-1185">Reference proteome</keyword>
<reference evidence="1 2" key="2">
    <citation type="journal article" date="2016" name="Environ. Microbiol. Rep.">
        <title>Metagenomic evidence for the presence of phototrophic Gemmatimonadetes bacteria in diverse environments.</title>
        <authorList>
            <person name="Zeng Y."/>
            <person name="Baumbach J."/>
            <person name="Barbosa E.G."/>
            <person name="Azevedo V."/>
            <person name="Zhang C."/>
            <person name="Koblizek M."/>
        </authorList>
    </citation>
    <scope>NUCLEOTIDE SEQUENCE [LARGE SCALE GENOMIC DNA]</scope>
    <source>
        <strain evidence="1 2">AP64</strain>
    </source>
</reference>
<sequence>MLTGTVAVFDPAMCCPTGLCGPGVDPALLTISRDLRWLEKQGATVSRNGLSTAPDAFVANPRIQGLLQAFGDDALPATLINDKVLVHGRYPTREELVAALTVVPPNSACAPGSGCC</sequence>
<proteinExistence type="predicted"/>
<protein>
    <recommendedName>
        <fullName evidence="3">Arsenic resistance operon repressor</fullName>
    </recommendedName>
</protein>
<evidence type="ECO:0008006" key="3">
    <source>
        <dbReference type="Google" id="ProtNLM"/>
    </source>
</evidence>
<dbReference type="NCBIfam" id="NF033727">
    <property type="entry name" value="chaperon_ArsD"/>
    <property type="match status" value="1"/>
</dbReference>
<dbReference type="Proteomes" id="UP000076404">
    <property type="component" value="Chromosome"/>
</dbReference>
<accession>A0A143BQW6</accession>
<dbReference type="KEGG" id="gph:GEMMAAP_19375"/>
<evidence type="ECO:0000313" key="1">
    <source>
        <dbReference type="EMBL" id="AMW07035.1"/>
    </source>
</evidence>
<dbReference type="GO" id="GO:0045892">
    <property type="term" value="P:negative regulation of DNA-templated transcription"/>
    <property type="evidence" value="ECO:0007669"/>
    <property type="project" value="InterPro"/>
</dbReference>
<dbReference type="GO" id="GO:0046685">
    <property type="term" value="P:response to arsenic-containing substance"/>
    <property type="evidence" value="ECO:0007669"/>
    <property type="project" value="InterPro"/>
</dbReference>
<dbReference type="GO" id="GO:0003677">
    <property type="term" value="F:DNA binding"/>
    <property type="evidence" value="ECO:0007669"/>
    <property type="project" value="InterPro"/>
</dbReference>
<dbReference type="Gene3D" id="3.40.30.10">
    <property type="entry name" value="Glutaredoxin"/>
    <property type="match status" value="1"/>
</dbReference>
<dbReference type="InterPro" id="IPR010712">
    <property type="entry name" value="Arsenical-R_ArsD"/>
</dbReference>
<organism evidence="1 2">
    <name type="scientific">Gemmatimonas phototrophica</name>
    <dbReference type="NCBI Taxonomy" id="1379270"/>
    <lineage>
        <taxon>Bacteria</taxon>
        <taxon>Pseudomonadati</taxon>
        <taxon>Gemmatimonadota</taxon>
        <taxon>Gemmatimonadia</taxon>
        <taxon>Gemmatimonadales</taxon>
        <taxon>Gemmatimonadaceae</taxon>
        <taxon>Gemmatimonas</taxon>
    </lineage>
</organism>
<dbReference type="EMBL" id="CP011454">
    <property type="protein sequence ID" value="AMW07035.1"/>
    <property type="molecule type" value="Genomic_DNA"/>
</dbReference>